<feature type="non-terminal residue" evidence="1">
    <location>
        <position position="1"/>
    </location>
</feature>
<name>X1KBN3_9ZZZZ</name>
<proteinExistence type="predicted"/>
<accession>X1KBN3</accession>
<gene>
    <name evidence="1" type="ORF">S03H2_62757</name>
</gene>
<dbReference type="EMBL" id="BARU01040609">
    <property type="protein sequence ID" value="GAH79468.1"/>
    <property type="molecule type" value="Genomic_DNA"/>
</dbReference>
<evidence type="ECO:0000313" key="1">
    <source>
        <dbReference type="EMBL" id="GAH79468.1"/>
    </source>
</evidence>
<dbReference type="AlphaFoldDB" id="X1KBN3"/>
<protein>
    <submittedName>
        <fullName evidence="1">Uncharacterized protein</fullName>
    </submittedName>
</protein>
<organism evidence="1">
    <name type="scientific">marine sediment metagenome</name>
    <dbReference type="NCBI Taxonomy" id="412755"/>
    <lineage>
        <taxon>unclassified sequences</taxon>
        <taxon>metagenomes</taxon>
        <taxon>ecological metagenomes</taxon>
    </lineage>
</organism>
<comment type="caution">
    <text evidence="1">The sequence shown here is derived from an EMBL/GenBank/DDBJ whole genome shotgun (WGS) entry which is preliminary data.</text>
</comment>
<sequence length="112" mass="13211">LLITYAEYKEIKDEIDEAIDNIKIYFQNNLLSKDEARQRLNQLNVPSGRISLLIERWNIKNISDTKLPSKSDLDKFFRKGIIADTDYITEMSRLGYSNKYISWYLKNLKESA</sequence>
<reference evidence="1" key="1">
    <citation type="journal article" date="2014" name="Front. Microbiol.">
        <title>High frequency of phylogenetically diverse reductive dehalogenase-homologous genes in deep subseafloor sedimentary metagenomes.</title>
        <authorList>
            <person name="Kawai M."/>
            <person name="Futagami T."/>
            <person name="Toyoda A."/>
            <person name="Takaki Y."/>
            <person name="Nishi S."/>
            <person name="Hori S."/>
            <person name="Arai W."/>
            <person name="Tsubouchi T."/>
            <person name="Morono Y."/>
            <person name="Uchiyama I."/>
            <person name="Ito T."/>
            <person name="Fujiyama A."/>
            <person name="Inagaki F."/>
            <person name="Takami H."/>
        </authorList>
    </citation>
    <scope>NUCLEOTIDE SEQUENCE</scope>
    <source>
        <strain evidence="1">Expedition CK06-06</strain>
    </source>
</reference>